<evidence type="ECO:0000313" key="4">
    <source>
        <dbReference type="EMBL" id="CUH85443.1"/>
    </source>
</evidence>
<feature type="domain" description="N-acetyltransferase" evidence="3">
    <location>
        <begin position="5"/>
        <end position="159"/>
    </location>
</feature>
<reference evidence="4 5" key="1">
    <citation type="submission" date="2015-09" db="EMBL/GenBank/DDBJ databases">
        <authorList>
            <consortium name="Swine Surveillance"/>
        </authorList>
    </citation>
    <scope>NUCLEOTIDE SEQUENCE [LARGE SCALE GENOMIC DNA]</scope>
    <source>
        <strain evidence="4 5">CECT 8383</strain>
    </source>
</reference>
<organism evidence="4 5">
    <name type="scientific">Thalassovita mediterranea</name>
    <dbReference type="NCBI Taxonomy" id="340021"/>
    <lineage>
        <taxon>Bacteria</taxon>
        <taxon>Pseudomonadati</taxon>
        <taxon>Pseudomonadota</taxon>
        <taxon>Alphaproteobacteria</taxon>
        <taxon>Rhodobacterales</taxon>
        <taxon>Roseobacteraceae</taxon>
        <taxon>Thalassovita</taxon>
    </lineage>
</organism>
<protein>
    <submittedName>
        <fullName evidence="4">Phosphinothricin N-acetyltransferase</fullName>
        <ecNumber evidence="4">2.3.1.183</ecNumber>
    </submittedName>
</protein>
<gene>
    <name evidence="4" type="primary">pat</name>
    <name evidence="4" type="ORF">TM5383_02677</name>
</gene>
<dbReference type="Pfam" id="PF00583">
    <property type="entry name" value="Acetyltransf_1"/>
    <property type="match status" value="1"/>
</dbReference>
<accession>A0A0N7M290</accession>
<dbReference type="CDD" id="cd04301">
    <property type="entry name" value="NAT_SF"/>
    <property type="match status" value="1"/>
</dbReference>
<dbReference type="InterPro" id="IPR050832">
    <property type="entry name" value="Bact_Acetyltransf"/>
</dbReference>
<evidence type="ECO:0000256" key="2">
    <source>
        <dbReference type="ARBA" id="ARBA00023315"/>
    </source>
</evidence>
<dbReference type="SUPFAM" id="SSF55729">
    <property type="entry name" value="Acyl-CoA N-acyltransferases (Nat)"/>
    <property type="match status" value="1"/>
</dbReference>
<keyword evidence="2 4" id="KW-0012">Acyltransferase</keyword>
<dbReference type="EC" id="2.3.1.183" evidence="4"/>
<dbReference type="STRING" id="340021.TM5383_02677"/>
<evidence type="ECO:0000256" key="1">
    <source>
        <dbReference type="ARBA" id="ARBA00022679"/>
    </source>
</evidence>
<dbReference type="PROSITE" id="PS51186">
    <property type="entry name" value="GNAT"/>
    <property type="match status" value="1"/>
</dbReference>
<dbReference type="EMBL" id="CYSF01000015">
    <property type="protein sequence ID" value="CUH85443.1"/>
    <property type="molecule type" value="Genomic_DNA"/>
</dbReference>
<name>A0A0N7M290_9RHOB</name>
<evidence type="ECO:0000313" key="5">
    <source>
        <dbReference type="Proteomes" id="UP000051681"/>
    </source>
</evidence>
<dbReference type="InterPro" id="IPR016181">
    <property type="entry name" value="Acyl_CoA_acyltransferase"/>
</dbReference>
<proteinExistence type="predicted"/>
<sequence length="164" mass="17652">MRSDPAIRPPVAFDIGPMARVLSDIIRAGGTTAMTTPVDAQDMAAMMARDADRSAWFVAEVAGEIAGFQHINPYAGLPPEACDIATFVGQGRQQLGVGSALFTATAQAARDLGYSWICACIRTDNAGGRAYYQSRGFRDYQLLEGVTLANGQRVNQMLTRFDLD</sequence>
<dbReference type="AlphaFoldDB" id="A0A0N7M290"/>
<dbReference type="GO" id="GO:0102971">
    <property type="term" value="F:phosphinothricin N-acetyltransferase activity"/>
    <property type="evidence" value="ECO:0007669"/>
    <property type="project" value="UniProtKB-EC"/>
</dbReference>
<dbReference type="Gene3D" id="3.40.630.30">
    <property type="match status" value="1"/>
</dbReference>
<dbReference type="InterPro" id="IPR000182">
    <property type="entry name" value="GNAT_dom"/>
</dbReference>
<dbReference type="Proteomes" id="UP000051681">
    <property type="component" value="Unassembled WGS sequence"/>
</dbReference>
<keyword evidence="1 4" id="KW-0808">Transferase</keyword>
<dbReference type="RefSeq" id="WP_058319524.1">
    <property type="nucleotide sequence ID" value="NZ_CYSF01000015.1"/>
</dbReference>
<evidence type="ECO:0000259" key="3">
    <source>
        <dbReference type="PROSITE" id="PS51186"/>
    </source>
</evidence>
<dbReference type="PANTHER" id="PTHR43877">
    <property type="entry name" value="AMINOALKYLPHOSPHONATE N-ACETYLTRANSFERASE-RELATED-RELATED"/>
    <property type="match status" value="1"/>
</dbReference>
<keyword evidence="5" id="KW-1185">Reference proteome</keyword>